<dbReference type="OMA" id="AHHLCAD"/>
<evidence type="ECO:0000256" key="2">
    <source>
        <dbReference type="SAM" id="MobiDB-lite"/>
    </source>
</evidence>
<evidence type="ECO:0000313" key="4">
    <source>
        <dbReference type="Proteomes" id="UP000008980"/>
    </source>
</evidence>
<evidence type="ECO:0008006" key="5">
    <source>
        <dbReference type="Google" id="ProtNLM"/>
    </source>
</evidence>
<name>E9BIZ9_LEIDO</name>
<proteinExistence type="predicted"/>
<gene>
    <name evidence="3" type="ORF">LDBPK_270660</name>
</gene>
<evidence type="ECO:0000313" key="3">
    <source>
        <dbReference type="EMBL" id="CBZ35225.1"/>
    </source>
</evidence>
<dbReference type="EMBL" id="FR799614">
    <property type="protein sequence ID" value="CBZ35225.1"/>
    <property type="molecule type" value="Genomic_DNA"/>
</dbReference>
<evidence type="ECO:0000256" key="1">
    <source>
        <dbReference type="SAM" id="Coils"/>
    </source>
</evidence>
<dbReference type="RefSeq" id="XP_003861922.1">
    <property type="nucleotide sequence ID" value="XM_003861874.1"/>
</dbReference>
<keyword evidence="1" id="KW-0175">Coiled coil</keyword>
<dbReference type="GeneID" id="13389182"/>
<reference evidence="4" key="2">
    <citation type="submission" date="2011-02" db="EMBL/GenBank/DDBJ databases">
        <title>Whole genome sequencing of Leishmania donovani clinical lines reveals dynamic variation related to drug resistance.</title>
        <authorList>
            <person name="Downing T."/>
            <person name="Imamura H."/>
            <person name="Sanders M."/>
            <person name="Decuypere S."/>
            <person name="Hertz-Fowler C."/>
            <person name="Clark T.G."/>
            <person name="Rijal S."/>
            <person name="Sundar S."/>
            <person name="Quail M.A."/>
            <person name="De Doncker S."/>
            <person name="Maes I."/>
            <person name="Vanaerschot M."/>
            <person name="Stark O."/>
            <person name="Schonian G."/>
            <person name="Dujardin J.C."/>
            <person name="Berriman M."/>
        </authorList>
    </citation>
    <scope>NUCLEOTIDE SEQUENCE [LARGE SCALE GENOMIC DNA]</scope>
    <source>
        <strain evidence="4">BPK282A1</strain>
    </source>
</reference>
<sequence>MLVCSCAPRFRQARSGRRCRPRRNPTLQQFRFDLAIEHRQSGACVCACLYDRHCTRVYAVPLFLLRPSRAVPPSLLPYFFLHLSVVMRAHLREALLASLQRDVEKHQRVAQRNVAPPGFVLKVHGVQLQSSVAAKDRKRHRDRADHTPPQLSENTISKGEAWTSLVLATLSSVLQQLESDAQKKQNESANESAAPSAVSVLRSVARVEMRHCRLQAHHLCADDRGATDSVSLADILLSPQRLWNSAAHTAPSPAYVRLVTLDLECNELGDAGMRLLCSGLLVHLRGLRRLLLASNNITIDGLLFLVDSARSHDEGHLPPHLETIGLSNNPLGTHARRTVHSQPTENAFCDAFRTLALRLSSTLRRVHLNHASLSTREVSSVLQALFECVVQHSGPCAFDIVYLRENERVDKEEALRLLRSKVEDLEKLDTFLRRHVSM</sequence>
<accession>E9BIZ9</accession>
<dbReference type="SMART" id="SM00368">
    <property type="entry name" value="LRR_RI"/>
    <property type="match status" value="2"/>
</dbReference>
<dbReference type="Gene3D" id="3.80.10.10">
    <property type="entry name" value="Ribonuclease Inhibitor"/>
    <property type="match status" value="1"/>
</dbReference>
<dbReference type="InterPro" id="IPR032675">
    <property type="entry name" value="LRR_dom_sf"/>
</dbReference>
<organism evidence="3 4">
    <name type="scientific">Leishmania donovani</name>
    <dbReference type="NCBI Taxonomy" id="5661"/>
    <lineage>
        <taxon>Eukaryota</taxon>
        <taxon>Discoba</taxon>
        <taxon>Euglenozoa</taxon>
        <taxon>Kinetoplastea</taxon>
        <taxon>Metakinetoplastina</taxon>
        <taxon>Trypanosomatida</taxon>
        <taxon>Trypanosomatidae</taxon>
        <taxon>Leishmaniinae</taxon>
        <taxon>Leishmania</taxon>
    </lineage>
</organism>
<dbReference type="PhylomeDB" id="E9BIZ9"/>
<dbReference type="Proteomes" id="UP000008980">
    <property type="component" value="Chromosome 27"/>
</dbReference>
<dbReference type="VEuPathDB" id="TriTrypDB:LdBPK_270660.1"/>
<dbReference type="AlphaFoldDB" id="E9BIZ9"/>
<dbReference type="SUPFAM" id="SSF52047">
    <property type="entry name" value="RNI-like"/>
    <property type="match status" value="1"/>
</dbReference>
<feature type="region of interest" description="Disordered" evidence="2">
    <location>
        <begin position="131"/>
        <end position="155"/>
    </location>
</feature>
<feature type="coiled-coil region" evidence="1">
    <location>
        <begin position="167"/>
        <end position="194"/>
    </location>
</feature>
<protein>
    <recommendedName>
        <fullName evidence="5">Leucine Rich repeat family protein</fullName>
    </recommendedName>
</protein>
<reference evidence="3 4" key="1">
    <citation type="journal article" date="2011" name="Genome Res.">
        <title>Whole genome sequencing of multiple Leishmania donovani clinical isolates provides insights into population structure and mechanisms of drug resistance.</title>
        <authorList>
            <person name="Downing T."/>
            <person name="Imamura H."/>
            <person name="Decuypere S."/>
            <person name="Clark T.G."/>
            <person name="Coombs G.H."/>
            <person name="Cotton J.A."/>
            <person name="Hilley J.D."/>
            <person name="de Doncker S."/>
            <person name="Maes I."/>
            <person name="Mottram J.C."/>
            <person name="Quail M.A."/>
            <person name="Rijal S."/>
            <person name="Sanders M."/>
            <person name="Schonian G."/>
            <person name="Stark O."/>
            <person name="Sundar S."/>
            <person name="Vanaerschot M."/>
            <person name="Hertz-Fowler C."/>
            <person name="Dujardin J.C."/>
            <person name="Berriman M."/>
        </authorList>
    </citation>
    <scope>NUCLEOTIDE SEQUENCE [LARGE SCALE GENOMIC DNA]</scope>
    <source>
        <strain evidence="3 4">BPK282A1</strain>
    </source>
</reference>
<dbReference type="KEGG" id="ldo:LDBPK_270660"/>